<dbReference type="InterPro" id="IPR029068">
    <property type="entry name" value="Glyas_Bleomycin-R_OHBP_Dase"/>
</dbReference>
<dbReference type="AlphaFoldDB" id="A0A225CP09"/>
<dbReference type="InterPro" id="IPR028973">
    <property type="entry name" value="PhnB-like"/>
</dbReference>
<evidence type="ECO:0000313" key="3">
    <source>
        <dbReference type="Proteomes" id="UP000195062"/>
    </source>
</evidence>
<dbReference type="RefSeq" id="WP_079533864.1">
    <property type="nucleotide sequence ID" value="NZ_CP033724.1"/>
</dbReference>
<dbReference type="InterPro" id="IPR004360">
    <property type="entry name" value="Glyas_Fos-R_dOase_dom"/>
</dbReference>
<dbReference type="Proteomes" id="UP000195062">
    <property type="component" value="Unassembled WGS sequence"/>
</dbReference>
<keyword evidence="3" id="KW-1185">Reference proteome</keyword>
<name>A0A225CP09_CLAMM</name>
<proteinExistence type="predicted"/>
<dbReference type="Pfam" id="PF00903">
    <property type="entry name" value="Glyoxalase"/>
    <property type="match status" value="1"/>
</dbReference>
<comment type="caution">
    <text evidence="2">The sequence shown here is derived from an EMBL/GenBank/DDBJ whole genome shotgun (WGS) entry which is preliminary data.</text>
</comment>
<feature type="domain" description="Glyoxalase/fosfomycin resistance/dioxygenase" evidence="1">
    <location>
        <begin position="11"/>
        <end position="131"/>
    </location>
</feature>
<dbReference type="PANTHER" id="PTHR33990">
    <property type="entry name" value="PROTEIN YJDN-RELATED"/>
    <property type="match status" value="1"/>
</dbReference>
<sequence>MSAIMTPYLSFRDQAADALRFYQGIFGGDVATTTFAEGGMAPDPAEADKVMHGRLDSGAGFVLMASDTPASMGVPSGSAITLSLSGDDAAVLDGWWDALTADGTIVLPLELAPWGERFGMCTDRYGIDWMVSIAQASPPTDS</sequence>
<reference evidence="2 3" key="1">
    <citation type="submission" date="2016-08" db="EMBL/GenBank/DDBJ databases">
        <title>Genome sequence of Clavibacter michiganensis subsp. michiganensis strain CASJ007.</title>
        <authorList>
            <person name="Thapa S.P."/>
            <person name="Coaker G."/>
        </authorList>
    </citation>
    <scope>NUCLEOTIDE SEQUENCE [LARGE SCALE GENOMIC DNA]</scope>
    <source>
        <strain evidence="2">CASJ007</strain>
    </source>
</reference>
<organism evidence="2 3">
    <name type="scientific">Clavibacter michiganensis subsp. michiganensis</name>
    <dbReference type="NCBI Taxonomy" id="33013"/>
    <lineage>
        <taxon>Bacteria</taxon>
        <taxon>Bacillati</taxon>
        <taxon>Actinomycetota</taxon>
        <taxon>Actinomycetes</taxon>
        <taxon>Micrococcales</taxon>
        <taxon>Microbacteriaceae</taxon>
        <taxon>Clavibacter</taxon>
    </lineage>
</organism>
<dbReference type="SUPFAM" id="SSF54593">
    <property type="entry name" value="Glyoxalase/Bleomycin resistance protein/Dihydroxybiphenyl dioxygenase"/>
    <property type="match status" value="1"/>
</dbReference>
<dbReference type="Gene3D" id="3.10.180.10">
    <property type="entry name" value="2,3-Dihydroxybiphenyl 1,2-Dioxygenase, domain 1"/>
    <property type="match status" value="1"/>
</dbReference>
<gene>
    <name evidence="2" type="ORF">CMMCAS07_05525</name>
</gene>
<protein>
    <recommendedName>
        <fullName evidence="1">Glyoxalase/fosfomycin resistance/dioxygenase domain-containing protein</fullName>
    </recommendedName>
</protein>
<dbReference type="EMBL" id="MDHH01000001">
    <property type="protein sequence ID" value="OUE04386.1"/>
    <property type="molecule type" value="Genomic_DNA"/>
</dbReference>
<dbReference type="CDD" id="cd06588">
    <property type="entry name" value="PhnB_like"/>
    <property type="match status" value="1"/>
</dbReference>
<dbReference type="GeneID" id="92948945"/>
<dbReference type="PANTHER" id="PTHR33990:SF1">
    <property type="entry name" value="PROTEIN YJDN"/>
    <property type="match status" value="1"/>
</dbReference>
<evidence type="ECO:0000313" key="2">
    <source>
        <dbReference type="EMBL" id="OUE04386.1"/>
    </source>
</evidence>
<accession>A0A225CP09</accession>
<evidence type="ECO:0000259" key="1">
    <source>
        <dbReference type="Pfam" id="PF00903"/>
    </source>
</evidence>